<gene>
    <name evidence="10" type="ORF">MONBRDRAFT_32812</name>
</gene>
<feature type="compositionally biased region" description="Low complexity" evidence="7">
    <location>
        <begin position="325"/>
        <end position="336"/>
    </location>
</feature>
<keyword evidence="3 5" id="KW-0663">Pyridoxal phosphate</keyword>
<dbReference type="Gene3D" id="3.40.1160.10">
    <property type="entry name" value="Acetylglutamate kinase-like"/>
    <property type="match status" value="1"/>
</dbReference>
<evidence type="ECO:0000256" key="1">
    <source>
        <dbReference type="ARBA" id="ARBA00001933"/>
    </source>
</evidence>
<evidence type="ECO:0000259" key="8">
    <source>
        <dbReference type="Pfam" id="PF00278"/>
    </source>
</evidence>
<dbReference type="PANTHER" id="PTHR43727">
    <property type="entry name" value="DIAMINOPIMELATE DECARBOXYLASE"/>
    <property type="match status" value="1"/>
</dbReference>
<feature type="domain" description="Orn/DAP/Arg decarboxylase 2 C-terminal" evidence="8">
    <location>
        <begin position="441"/>
        <end position="774"/>
    </location>
</feature>
<dbReference type="InterPro" id="IPR000183">
    <property type="entry name" value="Orn/DAP/Arg_de-COase"/>
</dbReference>
<dbReference type="InterPro" id="IPR009006">
    <property type="entry name" value="Ala_racemase/Decarboxylase_C"/>
</dbReference>
<feature type="region of interest" description="Disordered" evidence="7">
    <location>
        <begin position="363"/>
        <end position="393"/>
    </location>
</feature>
<evidence type="ECO:0000313" key="10">
    <source>
        <dbReference type="EMBL" id="EDQ88506.1"/>
    </source>
</evidence>
<organism evidence="10 11">
    <name type="scientific">Monosiga brevicollis</name>
    <name type="common">Choanoflagellate</name>
    <dbReference type="NCBI Taxonomy" id="81824"/>
    <lineage>
        <taxon>Eukaryota</taxon>
        <taxon>Choanoflagellata</taxon>
        <taxon>Craspedida</taxon>
        <taxon>Salpingoecidae</taxon>
        <taxon>Monosiga</taxon>
    </lineage>
</organism>
<proteinExistence type="inferred from homology"/>
<dbReference type="Gene3D" id="3.20.20.10">
    <property type="entry name" value="Alanine racemase"/>
    <property type="match status" value="1"/>
</dbReference>
<dbReference type="FunFam" id="3.30.70.260:FF:000099">
    <property type="entry name" value="Aspartokinase"/>
    <property type="match status" value="1"/>
</dbReference>
<dbReference type="CDD" id="cd06840">
    <property type="entry name" value="PLPDE_III_Bif_AspK_DapDC"/>
    <property type="match status" value="1"/>
</dbReference>
<dbReference type="KEGG" id="mbr:MONBRDRAFT_32812"/>
<feature type="active site" description="Proton donor" evidence="5">
    <location>
        <position position="746"/>
    </location>
</feature>
<comment type="cofactor">
    <cofactor evidence="1 5">
        <name>pyridoxal 5'-phosphate</name>
        <dbReference type="ChEBI" id="CHEBI:597326"/>
    </cofactor>
</comment>
<dbReference type="PRINTS" id="PR01179">
    <property type="entry name" value="ODADCRBXLASE"/>
</dbReference>
<dbReference type="InterPro" id="IPR022644">
    <property type="entry name" value="De-COase2_N"/>
</dbReference>
<dbReference type="PANTHER" id="PTHR43727:SF2">
    <property type="entry name" value="GROUP IV DECARBOXYLASE"/>
    <property type="match status" value="1"/>
</dbReference>
<dbReference type="GeneID" id="5891834"/>
<dbReference type="OMA" id="LGFECVS"/>
<dbReference type="STRING" id="81824.A9V1V1"/>
<dbReference type="GO" id="GO:0009089">
    <property type="term" value="P:lysine biosynthetic process via diaminopimelate"/>
    <property type="evidence" value="ECO:0000318"/>
    <property type="project" value="GO_Central"/>
</dbReference>
<feature type="region of interest" description="Disordered" evidence="7">
    <location>
        <begin position="318"/>
        <end position="349"/>
    </location>
</feature>
<evidence type="ECO:0000256" key="5">
    <source>
        <dbReference type="PIRSR" id="PIRSR600183-50"/>
    </source>
</evidence>
<evidence type="ECO:0000256" key="2">
    <source>
        <dbReference type="ARBA" id="ARBA00022793"/>
    </source>
</evidence>
<keyword evidence="2" id="KW-0210">Decarboxylase</keyword>
<dbReference type="EMBL" id="CH991554">
    <property type="protein sequence ID" value="EDQ88506.1"/>
    <property type="molecule type" value="Genomic_DNA"/>
</dbReference>
<evidence type="ECO:0000259" key="9">
    <source>
        <dbReference type="Pfam" id="PF02784"/>
    </source>
</evidence>
<feature type="domain" description="Orn/DAP/Arg decarboxylase 2 N-terminal" evidence="9">
    <location>
        <begin position="458"/>
        <end position="685"/>
    </location>
</feature>
<dbReference type="AlphaFoldDB" id="A9V1V1"/>
<protein>
    <recommendedName>
        <fullName evidence="12">Aspartate kinase</fullName>
    </recommendedName>
</protein>
<dbReference type="GO" id="GO:0008836">
    <property type="term" value="F:diaminopimelate decarboxylase activity"/>
    <property type="evidence" value="ECO:0000318"/>
    <property type="project" value="GO_Central"/>
</dbReference>
<evidence type="ECO:0000256" key="3">
    <source>
        <dbReference type="ARBA" id="ARBA00022898"/>
    </source>
</evidence>
<dbReference type="InterPro" id="IPR002986">
    <property type="entry name" value="DAP_deCOOHase_LysA"/>
</dbReference>
<dbReference type="SUPFAM" id="SSF55021">
    <property type="entry name" value="ACT-like"/>
    <property type="match status" value="1"/>
</dbReference>
<dbReference type="Gene3D" id="2.40.37.10">
    <property type="entry name" value="Lyase, Ornithine Decarboxylase, Chain A, domain 1"/>
    <property type="match status" value="1"/>
</dbReference>
<sequence length="795" mass="85970">MHPPLCSSSAAKPIKEWFVNQTSRALLLPASATASDAVEFDIRVTYLAACLQTHELCILNNEPGYHTLQLDDDDANANPKCRLLRTVSYEEAIELSGTTPEVIHPEALTIARTHDVKVALQSVHMAAGSRGTDIYNHAPASGHASPLQSSHANHVDLPLKALRVKHDVVLWSLSSPAMRQAAGFMEKVFSTLAKFSISVDVVTTSDSTISMTLDPLGSYADNAVLLQAAKELAKICQIQSYHPCAVISIVGDGVNGRLADIMRVLNVQPHMVSRASSGASISVVVDEVNSQQQAQMAKDLFDLVDMNADCFMDTEAPVARRQGGSTASTSTASSPSNGLQTPDSASDRPLTAPALQQALDPFAQDADSKSETTVTGAEESHNESPIDPVEVIAPKPLPLCPRDPFTPYSEDSAYPASIDARWWWAQRDVLRQKVGDVEPVYVYSRDMAFRQTQRLISNLNAVDSLFFAIKANSHPDVLRAVHAAGAGFECVSQMEIDLILSLFPDIDVRHLLFTPNFAARSEYEHALKLGVNVTVDNSFVLQEWHELFRGAKVLLRIDSGQGQGHHAHVKTGGSASKFGLDVHELAEVAQLCAAHGIEVFGLHCHSGSGVENTTLWANHLQYLAKLAREHFPAARVINVGGGLSIPYTFGGAEVNLKAVDDALAAAKAEFPQFQVWMEPGRFIAAQCGIVLAKVTQIKHKSGVKFVGVTAGMHTMIRPALYQAYHEVVNISRDGPPANAVVCGPICESGDVFARERPLPEDTREGDVLLIDCCGAYGFCMASTYNLRPLPEELIV</sequence>
<dbReference type="Pfam" id="PF00278">
    <property type="entry name" value="Orn_DAP_Arg_deC"/>
    <property type="match status" value="1"/>
</dbReference>
<dbReference type="SUPFAM" id="SSF53633">
    <property type="entry name" value="Carbamate kinase-like"/>
    <property type="match status" value="1"/>
</dbReference>
<dbReference type="InterPro" id="IPR036393">
    <property type="entry name" value="AceGlu_kinase-like_sf"/>
</dbReference>
<dbReference type="RefSeq" id="XP_001746610.1">
    <property type="nucleotide sequence ID" value="XM_001746558.1"/>
</dbReference>
<evidence type="ECO:0000313" key="11">
    <source>
        <dbReference type="Proteomes" id="UP000001357"/>
    </source>
</evidence>
<accession>A9V1V1</accession>
<reference evidence="10 11" key="1">
    <citation type="journal article" date="2008" name="Nature">
        <title>The genome of the choanoflagellate Monosiga brevicollis and the origin of metazoans.</title>
        <authorList>
            <consortium name="JGI Sequencing"/>
            <person name="King N."/>
            <person name="Westbrook M.J."/>
            <person name="Young S.L."/>
            <person name="Kuo A."/>
            <person name="Abedin M."/>
            <person name="Chapman J."/>
            <person name="Fairclough S."/>
            <person name="Hellsten U."/>
            <person name="Isogai Y."/>
            <person name="Letunic I."/>
            <person name="Marr M."/>
            <person name="Pincus D."/>
            <person name="Putnam N."/>
            <person name="Rokas A."/>
            <person name="Wright K.J."/>
            <person name="Zuzow R."/>
            <person name="Dirks W."/>
            <person name="Good M."/>
            <person name="Goodstein D."/>
            <person name="Lemons D."/>
            <person name="Li W."/>
            <person name="Lyons J.B."/>
            <person name="Morris A."/>
            <person name="Nichols S."/>
            <person name="Richter D.J."/>
            <person name="Salamov A."/>
            <person name="Bork P."/>
            <person name="Lim W.A."/>
            <person name="Manning G."/>
            <person name="Miller W.T."/>
            <person name="McGinnis W."/>
            <person name="Shapiro H."/>
            <person name="Tjian R."/>
            <person name="Grigoriev I.V."/>
            <person name="Rokhsar D."/>
        </authorList>
    </citation>
    <scope>NUCLEOTIDE SEQUENCE [LARGE SCALE GENOMIC DNA]</scope>
    <source>
        <strain evidence="11">MX1 / ATCC 50154</strain>
    </source>
</reference>
<dbReference type="eggNOG" id="KOG0622">
    <property type="taxonomic scope" value="Eukaryota"/>
</dbReference>
<keyword evidence="4" id="KW-0456">Lyase</keyword>
<dbReference type="Proteomes" id="UP000001357">
    <property type="component" value="Unassembled WGS sequence"/>
</dbReference>
<dbReference type="eggNOG" id="KOG0456">
    <property type="taxonomic scope" value="Eukaryota"/>
</dbReference>
<dbReference type="InterPro" id="IPR045865">
    <property type="entry name" value="ACT-like_dom_sf"/>
</dbReference>
<dbReference type="SUPFAM" id="SSF50621">
    <property type="entry name" value="Alanine racemase C-terminal domain-like"/>
    <property type="match status" value="1"/>
</dbReference>
<evidence type="ECO:0000256" key="4">
    <source>
        <dbReference type="ARBA" id="ARBA00023239"/>
    </source>
</evidence>
<dbReference type="PRINTS" id="PR01181">
    <property type="entry name" value="DAPDCRBXLASE"/>
</dbReference>
<dbReference type="InterPro" id="IPR029066">
    <property type="entry name" value="PLP-binding_barrel"/>
</dbReference>
<name>A9V1V1_MONBE</name>
<dbReference type="InParanoid" id="A9V1V1"/>
<comment type="similarity">
    <text evidence="6">Belongs to the Orn/Lys/Arg decarboxylase class-II family.</text>
</comment>
<dbReference type="Pfam" id="PF02784">
    <property type="entry name" value="Orn_Arg_deC_N"/>
    <property type="match status" value="1"/>
</dbReference>
<evidence type="ECO:0008006" key="12">
    <source>
        <dbReference type="Google" id="ProtNLM"/>
    </source>
</evidence>
<dbReference type="PROSITE" id="PS00878">
    <property type="entry name" value="ODR_DC_2_1"/>
    <property type="match status" value="1"/>
</dbReference>
<feature type="modified residue" description="N6-(pyridoxal phosphate)lysine" evidence="5">
    <location>
        <position position="470"/>
    </location>
</feature>
<evidence type="ECO:0000256" key="7">
    <source>
        <dbReference type="SAM" id="MobiDB-lite"/>
    </source>
</evidence>
<keyword evidence="11" id="KW-1185">Reference proteome</keyword>
<dbReference type="SUPFAM" id="SSF51419">
    <property type="entry name" value="PLP-binding barrel"/>
    <property type="match status" value="1"/>
</dbReference>
<dbReference type="Gene3D" id="3.30.70.260">
    <property type="match status" value="2"/>
</dbReference>
<dbReference type="InterPro" id="IPR022653">
    <property type="entry name" value="De-COase2_pyr-phos_BS"/>
</dbReference>
<dbReference type="InterPro" id="IPR022643">
    <property type="entry name" value="De-COase2_C"/>
</dbReference>
<dbReference type="FunFam" id="3.20.20.10:FF:000008">
    <property type="entry name" value="Ornithine decarboxylase"/>
    <property type="match status" value="1"/>
</dbReference>
<evidence type="ECO:0000256" key="6">
    <source>
        <dbReference type="RuleBase" id="RU003737"/>
    </source>
</evidence>